<dbReference type="InterPro" id="IPR011009">
    <property type="entry name" value="Kinase-like_dom_sf"/>
</dbReference>
<dbReference type="GO" id="GO:0016301">
    <property type="term" value="F:kinase activity"/>
    <property type="evidence" value="ECO:0007669"/>
    <property type="project" value="UniProtKB-KW"/>
</dbReference>
<dbReference type="InterPro" id="IPR000719">
    <property type="entry name" value="Prot_kinase_dom"/>
</dbReference>
<sequence>MNTNDHISHLSTISKKNLCRLSKCEYDVKLNKNDIISRIILEYYYDQPKLSNIINIKPISRELIGGVHDWEFNMQEIDTNNRKIQQSFPWMNSGTLSELQTMLNSRYNPINNALENLFTINTKPKSINKINVDFMNDFYKYFYIGNYNTNGICKLMDHFTKESSSKNSKITSGLIKKRTIGKGAAGIAFLVESVHGKYKIIIKKMASVKQYRMKSLDMNVIMCKSNNKLNRNIRHKYFEYSAVDLYRSIEEKYPGYSKFNAFISGKNDGLIYLSSANDNFTNQTILHIILNKILTVYDNDNYIYQYDAYFCENRSSVKVTTSSVISAVTLGHSPKTNVKRVDAYNIMELADAGSLYELLENDFTNRFHDIQNDYENILFIFNDIFVQVFKTLQILQQSKYAFVHGDLKTKNIFVKTDGTIKLFGKNSVEFPRYIYKIADYDKSSITWNGIRFYNSGNAGVDILNKFYNDLNRIDLSNALNPDYYNLTKICPLIESCSSVIGNIELETIPIRYLPIPFYCSIDIYSFIISMLSHKIFYDFILYSITKPIENEPTEIVKYLFTGPDLPIIMEYFRKFHANETPTKIDMTSYGQILKVIKMRHINIRKDIQYVYDIYGLKILIKEQRFIIPELTISDHYNVCLTPCDKTCNIVHNVRYNAEKDTCNSRTNETHNNNELHISNTETSMNLEDSFYLDEQQEIIDDIIQQIRSNYFEKYQKK</sequence>
<dbReference type="Proteomes" id="UP001321479">
    <property type="component" value="Segment"/>
</dbReference>
<dbReference type="SUPFAM" id="SSF56112">
    <property type="entry name" value="Protein kinase-like (PK-like)"/>
    <property type="match status" value="1"/>
</dbReference>
<reference evidence="2 3" key="1">
    <citation type="submission" date="2021-02" db="EMBL/GenBank/DDBJ databases">
        <title>Cotonvirus japonicus, which uses Golgi apparatus of host cells for its virion factory, phylogenetically links tailed tupanvirus and icosahedral mimivirus.</title>
        <authorList>
            <person name="Takahashi H."/>
            <person name="Fukaya S."/>
            <person name="Song C."/>
            <person name="Murata K."/>
            <person name="Takemura M."/>
        </authorList>
    </citation>
    <scope>NUCLEOTIDE SEQUENCE [LARGE SCALE GENOMIC DNA]</scope>
</reference>
<protein>
    <submittedName>
        <fullName evidence="2">Serine/threonine-protein kinase</fullName>
    </submittedName>
</protein>
<evidence type="ECO:0000313" key="2">
    <source>
        <dbReference type="EMBL" id="BCS82855.1"/>
    </source>
</evidence>
<dbReference type="PROSITE" id="PS50011">
    <property type="entry name" value="PROTEIN_KINASE_DOM"/>
    <property type="match status" value="1"/>
</dbReference>
<dbReference type="RefSeq" id="YP_010841463.1">
    <property type="nucleotide sequence ID" value="NC_079139.1"/>
</dbReference>
<dbReference type="PROSITE" id="PS00108">
    <property type="entry name" value="PROTEIN_KINASE_ST"/>
    <property type="match status" value="1"/>
</dbReference>
<organism evidence="2 3">
    <name type="scientific">Cotonvirus japonicus</name>
    <dbReference type="NCBI Taxonomy" id="2811091"/>
    <lineage>
        <taxon>Viruses</taxon>
        <taxon>Varidnaviria</taxon>
        <taxon>Bamfordvirae</taxon>
        <taxon>Nucleocytoviricota</taxon>
        <taxon>Megaviricetes</taxon>
        <taxon>Imitervirales</taxon>
        <taxon>Mimiviridae</taxon>
        <taxon>Megamimivirinae</taxon>
        <taxon>Cotonvirus</taxon>
        <taxon>Cotonvirus japonicum</taxon>
    </lineage>
</organism>
<evidence type="ECO:0000313" key="3">
    <source>
        <dbReference type="Proteomes" id="UP001321479"/>
    </source>
</evidence>
<name>A0ABM7NRQ8_9VIRU</name>
<proteinExistence type="predicted"/>
<dbReference type="EMBL" id="AP024483">
    <property type="protein sequence ID" value="BCS82855.1"/>
    <property type="molecule type" value="Genomic_DNA"/>
</dbReference>
<keyword evidence="3" id="KW-1185">Reference proteome</keyword>
<accession>A0ABM7NRQ8</accession>
<keyword evidence="2" id="KW-0808">Transferase</keyword>
<feature type="domain" description="Protein kinase" evidence="1">
    <location>
        <begin position="174"/>
        <end position="626"/>
    </location>
</feature>
<dbReference type="GeneID" id="80558060"/>
<evidence type="ECO:0000259" key="1">
    <source>
        <dbReference type="PROSITE" id="PS50011"/>
    </source>
</evidence>
<dbReference type="InterPro" id="IPR008271">
    <property type="entry name" value="Ser/Thr_kinase_AS"/>
</dbReference>
<keyword evidence="2" id="KW-0418">Kinase</keyword>
<dbReference type="Gene3D" id="1.10.510.10">
    <property type="entry name" value="Transferase(Phosphotransferase) domain 1"/>
    <property type="match status" value="1"/>
</dbReference>